<evidence type="ECO:0000256" key="3">
    <source>
        <dbReference type="ARBA" id="ARBA00022723"/>
    </source>
</evidence>
<comment type="similarity">
    <text evidence="2">Belongs to the metallo-beta-lactamase superfamily.</text>
</comment>
<comment type="cofactor">
    <cofactor evidence="1">
        <name>Zn(2+)</name>
        <dbReference type="ChEBI" id="CHEBI:29105"/>
    </cofactor>
</comment>
<dbReference type="EMBL" id="WBUI01000023">
    <property type="protein sequence ID" value="KAB2930097.1"/>
    <property type="molecule type" value="Genomic_DNA"/>
</dbReference>
<dbReference type="PANTHER" id="PTHR42978">
    <property type="entry name" value="QUORUM-QUENCHING LACTONASE YTNP-RELATED-RELATED"/>
    <property type="match status" value="1"/>
</dbReference>
<accession>A0A833M012</accession>
<dbReference type="AlphaFoldDB" id="A0A833M012"/>
<keyword evidence="5" id="KW-0862">Zinc</keyword>
<evidence type="ECO:0000256" key="2">
    <source>
        <dbReference type="ARBA" id="ARBA00007749"/>
    </source>
</evidence>
<dbReference type="GO" id="GO:0046872">
    <property type="term" value="F:metal ion binding"/>
    <property type="evidence" value="ECO:0007669"/>
    <property type="project" value="UniProtKB-KW"/>
</dbReference>
<evidence type="ECO:0000313" key="7">
    <source>
        <dbReference type="EMBL" id="KAB2930097.1"/>
    </source>
</evidence>
<dbReference type="InterPro" id="IPR051013">
    <property type="entry name" value="MBL_superfamily_lactonases"/>
</dbReference>
<dbReference type="Gene3D" id="3.60.15.10">
    <property type="entry name" value="Ribonuclease Z/Hydroxyacylglutathione hydrolase-like"/>
    <property type="match status" value="1"/>
</dbReference>
<dbReference type="PANTHER" id="PTHR42978:SF2">
    <property type="entry name" value="102 KBASES UNSTABLE REGION: FROM 1 TO 119443"/>
    <property type="match status" value="1"/>
</dbReference>
<gene>
    <name evidence="7" type="ORF">F9K24_17755</name>
</gene>
<evidence type="ECO:0000313" key="8">
    <source>
        <dbReference type="Proteomes" id="UP000460298"/>
    </source>
</evidence>
<protein>
    <submittedName>
        <fullName evidence="7">MBL fold metallo-hydrolase</fullName>
    </submittedName>
</protein>
<dbReference type="InterPro" id="IPR036866">
    <property type="entry name" value="RibonucZ/Hydroxyglut_hydro"/>
</dbReference>
<dbReference type="Proteomes" id="UP000460298">
    <property type="component" value="Unassembled WGS sequence"/>
</dbReference>
<organism evidence="7 8">
    <name type="scientific">Leptonema illini</name>
    <dbReference type="NCBI Taxonomy" id="183"/>
    <lineage>
        <taxon>Bacteria</taxon>
        <taxon>Pseudomonadati</taxon>
        <taxon>Spirochaetota</taxon>
        <taxon>Spirochaetia</taxon>
        <taxon>Leptospirales</taxon>
        <taxon>Leptospiraceae</taxon>
        <taxon>Leptonema</taxon>
    </lineage>
</organism>
<evidence type="ECO:0000256" key="1">
    <source>
        <dbReference type="ARBA" id="ARBA00001947"/>
    </source>
</evidence>
<evidence type="ECO:0000259" key="6">
    <source>
        <dbReference type="SMART" id="SM00849"/>
    </source>
</evidence>
<proteinExistence type="inferred from homology"/>
<dbReference type="SUPFAM" id="SSF56281">
    <property type="entry name" value="Metallo-hydrolase/oxidoreductase"/>
    <property type="match status" value="1"/>
</dbReference>
<comment type="caution">
    <text evidence="7">The sequence shown here is derived from an EMBL/GenBank/DDBJ whole genome shotgun (WGS) entry which is preliminary data.</text>
</comment>
<evidence type="ECO:0000256" key="4">
    <source>
        <dbReference type="ARBA" id="ARBA00022801"/>
    </source>
</evidence>
<dbReference type="SMART" id="SM00849">
    <property type="entry name" value="Lactamase_B"/>
    <property type="match status" value="1"/>
</dbReference>
<dbReference type="InterPro" id="IPR001279">
    <property type="entry name" value="Metallo-B-lactamas"/>
</dbReference>
<dbReference type="CDD" id="cd07730">
    <property type="entry name" value="metallo-hydrolase-like_MBL-fold"/>
    <property type="match status" value="1"/>
</dbReference>
<dbReference type="GO" id="GO:0016787">
    <property type="term" value="F:hydrolase activity"/>
    <property type="evidence" value="ECO:0007669"/>
    <property type="project" value="UniProtKB-KW"/>
</dbReference>
<keyword evidence="3" id="KW-0479">Metal-binding</keyword>
<reference evidence="7 8" key="1">
    <citation type="submission" date="2019-10" db="EMBL/GenBank/DDBJ databases">
        <title>Extracellular Electron Transfer in a Candidatus Methanoperedens spp. Enrichment Culture.</title>
        <authorList>
            <person name="Berger S."/>
            <person name="Rangel Shaw D."/>
            <person name="Berben T."/>
            <person name="In 'T Zandt M."/>
            <person name="Frank J."/>
            <person name="Reimann J."/>
            <person name="Jetten M.S.M."/>
            <person name="Welte C.U."/>
        </authorList>
    </citation>
    <scope>NUCLEOTIDE SEQUENCE [LARGE SCALE GENOMIC DNA]</scope>
    <source>
        <strain evidence="7">SB12</strain>
    </source>
</reference>
<feature type="domain" description="Metallo-beta-lactamase" evidence="6">
    <location>
        <begin position="12"/>
        <end position="246"/>
    </location>
</feature>
<name>A0A833M012_9LEPT</name>
<keyword evidence="4 7" id="KW-0378">Hydrolase</keyword>
<evidence type="ECO:0000256" key="5">
    <source>
        <dbReference type="ARBA" id="ARBA00022833"/>
    </source>
</evidence>
<dbReference type="Pfam" id="PF00753">
    <property type="entry name" value="Lactamase_B"/>
    <property type="match status" value="1"/>
</dbReference>
<sequence>MSGGAFRNVRFPSLCALIRHPRHGYILYDTGYAPHFHSATQSFPELLYRKVTPVHLPPEEHLITQLQSRGIRPADISIIIISHFHADHIAGLRDFPHARFIASAAEYQFVKRRSRIGRLRRAFLDELLPDDFEKRVTFVEQMSPVRLSKALQPFSKGLDLLGDGSITGVDLPGHTESQLGLFIEDGNRERFLVADACWGIPALEKNRRPTFLASRVFSNFRLYNETFAALRELHLRSGSPQVIPSHCDVTYQASMKSKQ</sequence>